<reference evidence="2" key="1">
    <citation type="journal article" date="2023" name="G3 (Bethesda)">
        <title>Genome assembly and association tests identify interacting loci associated with vigor, precocity, and sex in interspecific pistachio rootstocks.</title>
        <authorList>
            <person name="Palmer W."/>
            <person name="Jacygrad E."/>
            <person name="Sagayaradj S."/>
            <person name="Cavanaugh K."/>
            <person name="Han R."/>
            <person name="Bertier L."/>
            <person name="Beede B."/>
            <person name="Kafkas S."/>
            <person name="Golino D."/>
            <person name="Preece J."/>
            <person name="Michelmore R."/>
        </authorList>
    </citation>
    <scope>NUCLEOTIDE SEQUENCE [LARGE SCALE GENOMIC DNA]</scope>
</reference>
<organism evidence="1 2">
    <name type="scientific">Pistacia atlantica</name>
    <dbReference type="NCBI Taxonomy" id="434234"/>
    <lineage>
        <taxon>Eukaryota</taxon>
        <taxon>Viridiplantae</taxon>
        <taxon>Streptophyta</taxon>
        <taxon>Embryophyta</taxon>
        <taxon>Tracheophyta</taxon>
        <taxon>Spermatophyta</taxon>
        <taxon>Magnoliopsida</taxon>
        <taxon>eudicotyledons</taxon>
        <taxon>Gunneridae</taxon>
        <taxon>Pentapetalae</taxon>
        <taxon>rosids</taxon>
        <taxon>malvids</taxon>
        <taxon>Sapindales</taxon>
        <taxon>Anacardiaceae</taxon>
        <taxon>Pistacia</taxon>
    </lineage>
</organism>
<gene>
    <name evidence="1" type="ORF">Patl1_27060</name>
</gene>
<sequence length="42" mass="4913">MLVDGVMVYVWRKCSGVFQRKWRMCGVVLVNQLMFAVCCWVA</sequence>
<comment type="caution">
    <text evidence="1">The sequence shown here is derived from an EMBL/GenBank/DDBJ whole genome shotgun (WGS) entry which is preliminary data.</text>
</comment>
<evidence type="ECO:0000313" key="1">
    <source>
        <dbReference type="EMBL" id="KAJ0094033.1"/>
    </source>
</evidence>
<protein>
    <submittedName>
        <fullName evidence="1">Uncharacterized protein</fullName>
    </submittedName>
</protein>
<name>A0ACC1B518_9ROSI</name>
<keyword evidence="2" id="KW-1185">Reference proteome</keyword>
<dbReference type="EMBL" id="CM047903">
    <property type="protein sequence ID" value="KAJ0094033.1"/>
    <property type="molecule type" value="Genomic_DNA"/>
</dbReference>
<accession>A0ACC1B518</accession>
<evidence type="ECO:0000313" key="2">
    <source>
        <dbReference type="Proteomes" id="UP001164250"/>
    </source>
</evidence>
<dbReference type="Proteomes" id="UP001164250">
    <property type="component" value="Chromosome 7"/>
</dbReference>
<proteinExistence type="predicted"/>